<evidence type="ECO:0000256" key="15">
    <source>
        <dbReference type="SAM" id="Phobius"/>
    </source>
</evidence>
<dbReference type="GO" id="GO:0016055">
    <property type="term" value="P:Wnt signaling pathway"/>
    <property type="evidence" value="ECO:0007669"/>
    <property type="project" value="UniProtKB-KW"/>
</dbReference>
<dbReference type="Pfam" id="PF25027">
    <property type="entry name" value="EGF1_RECK"/>
    <property type="match status" value="1"/>
</dbReference>
<dbReference type="Pfam" id="PF23332">
    <property type="entry name" value="CC4_RECK"/>
    <property type="match status" value="2"/>
</dbReference>
<evidence type="ECO:0000259" key="17">
    <source>
        <dbReference type="PROSITE" id="PS51465"/>
    </source>
</evidence>
<feature type="domain" description="Kazal-like" evidence="17">
    <location>
        <begin position="740"/>
        <end position="783"/>
    </location>
</feature>
<dbReference type="InterPro" id="IPR056977">
    <property type="entry name" value="FnI_RECK"/>
</dbReference>
<feature type="transmembrane region" description="Helical" evidence="15">
    <location>
        <begin position="902"/>
        <end position="923"/>
    </location>
</feature>
<evidence type="ECO:0000256" key="9">
    <source>
        <dbReference type="ARBA" id="ARBA00023136"/>
    </source>
</evidence>
<keyword evidence="5" id="KW-0646">Protease inhibitor</keyword>
<evidence type="ECO:0000256" key="2">
    <source>
        <dbReference type="ARBA" id="ARBA00022475"/>
    </source>
</evidence>
<evidence type="ECO:0000256" key="4">
    <source>
        <dbReference type="ARBA" id="ARBA00022687"/>
    </source>
</evidence>
<organism evidence="18 19">
    <name type="scientific">Branchiostoma lanceolatum</name>
    <name type="common">Common lancelet</name>
    <name type="synonym">Amphioxus lanceolatum</name>
    <dbReference type="NCBI Taxonomy" id="7740"/>
    <lineage>
        <taxon>Eukaryota</taxon>
        <taxon>Metazoa</taxon>
        <taxon>Chordata</taxon>
        <taxon>Cephalochordata</taxon>
        <taxon>Leptocardii</taxon>
        <taxon>Amphioxiformes</taxon>
        <taxon>Branchiostomatidae</taxon>
        <taxon>Branchiostoma</taxon>
    </lineage>
</organism>
<name>A0A8J9W3J8_BRALA</name>
<feature type="signal peptide" evidence="16">
    <location>
        <begin position="1"/>
        <end position="23"/>
    </location>
</feature>
<keyword evidence="10" id="KW-1015">Disulfide bond</keyword>
<evidence type="ECO:0000256" key="3">
    <source>
        <dbReference type="ARBA" id="ARBA00022622"/>
    </source>
</evidence>
<dbReference type="InterPro" id="IPR039016">
    <property type="entry name" value="RECK"/>
</dbReference>
<dbReference type="OrthoDB" id="5956770at2759"/>
<dbReference type="GO" id="GO:0008191">
    <property type="term" value="F:metalloendopeptidase inhibitor activity"/>
    <property type="evidence" value="ECO:0007669"/>
    <property type="project" value="InterPro"/>
</dbReference>
<evidence type="ECO:0000256" key="8">
    <source>
        <dbReference type="ARBA" id="ARBA00022900"/>
    </source>
</evidence>
<evidence type="ECO:0000256" key="7">
    <source>
        <dbReference type="ARBA" id="ARBA00022737"/>
    </source>
</evidence>
<dbReference type="SUPFAM" id="SSF100895">
    <property type="entry name" value="Kazal-type serine protease inhibitors"/>
    <property type="match status" value="2"/>
</dbReference>
<dbReference type="GO" id="GO:0030198">
    <property type="term" value="P:extracellular matrix organization"/>
    <property type="evidence" value="ECO:0007669"/>
    <property type="project" value="TreeGrafter"/>
</dbReference>
<evidence type="ECO:0000256" key="11">
    <source>
        <dbReference type="ARBA" id="ARBA00023180"/>
    </source>
</evidence>
<dbReference type="Pfam" id="PF25028">
    <property type="entry name" value="FnI_RECK"/>
    <property type="match status" value="1"/>
</dbReference>
<evidence type="ECO:0000256" key="10">
    <source>
        <dbReference type="ARBA" id="ARBA00023157"/>
    </source>
</evidence>
<dbReference type="InterPro" id="IPR056978">
    <property type="entry name" value="CC4_RECK"/>
</dbReference>
<keyword evidence="19" id="KW-1185">Reference proteome</keyword>
<keyword evidence="9 15" id="KW-0472">Membrane</keyword>
<evidence type="ECO:0000256" key="6">
    <source>
        <dbReference type="ARBA" id="ARBA00022729"/>
    </source>
</evidence>
<dbReference type="InterPro" id="IPR002350">
    <property type="entry name" value="Kazal_dom"/>
</dbReference>
<dbReference type="InterPro" id="IPR056979">
    <property type="entry name" value="FZ_RECK"/>
</dbReference>
<keyword evidence="15" id="KW-0812">Transmembrane</keyword>
<protein>
    <recommendedName>
        <fullName evidence="14">Reversion-inducing cysteine-rich protein with Kazal motifs</fullName>
    </recommendedName>
</protein>
<gene>
    <name evidence="18" type="primary">RECK</name>
    <name evidence="18" type="ORF">BLAG_LOCUS3392</name>
</gene>
<dbReference type="Pfam" id="PF07648">
    <property type="entry name" value="Kazal_2"/>
    <property type="match status" value="3"/>
</dbReference>
<feature type="domain" description="Kazal-like" evidence="17">
    <location>
        <begin position="617"/>
        <end position="663"/>
    </location>
</feature>
<evidence type="ECO:0000256" key="16">
    <source>
        <dbReference type="SAM" id="SignalP"/>
    </source>
</evidence>
<keyword evidence="15" id="KW-1133">Transmembrane helix</keyword>
<dbReference type="GO" id="GO:0098552">
    <property type="term" value="C:side of membrane"/>
    <property type="evidence" value="ECO:0007669"/>
    <property type="project" value="UniProtKB-KW"/>
</dbReference>
<keyword evidence="3" id="KW-0336">GPI-anchor</keyword>
<keyword evidence="6 16" id="KW-0732">Signal</keyword>
<feature type="transmembrane region" description="Helical" evidence="15">
    <location>
        <begin position="840"/>
        <end position="862"/>
    </location>
</feature>
<evidence type="ECO:0000313" key="19">
    <source>
        <dbReference type="Proteomes" id="UP000838412"/>
    </source>
</evidence>
<dbReference type="Gene3D" id="3.30.60.30">
    <property type="match status" value="2"/>
</dbReference>
<evidence type="ECO:0000313" key="18">
    <source>
        <dbReference type="EMBL" id="CAH1238997.1"/>
    </source>
</evidence>
<dbReference type="InterPro" id="IPR056976">
    <property type="entry name" value="EGF1_RECK"/>
</dbReference>
<dbReference type="InterPro" id="IPR055110">
    <property type="entry name" value="RECK-like_N"/>
</dbReference>
<evidence type="ECO:0000256" key="13">
    <source>
        <dbReference type="ARBA" id="ARBA00061636"/>
    </source>
</evidence>
<dbReference type="Pfam" id="PF22955">
    <property type="entry name" value="EGF2_RECK"/>
    <property type="match status" value="1"/>
</dbReference>
<keyword evidence="11" id="KW-0325">Glycoprotein</keyword>
<dbReference type="InterPro" id="IPR036058">
    <property type="entry name" value="Kazal_dom_sf"/>
</dbReference>
<dbReference type="Pfam" id="PF23298">
    <property type="entry name" value="FZ_RECK"/>
    <property type="match status" value="1"/>
</dbReference>
<evidence type="ECO:0000256" key="5">
    <source>
        <dbReference type="ARBA" id="ARBA00022690"/>
    </source>
</evidence>
<evidence type="ECO:0000256" key="1">
    <source>
        <dbReference type="ARBA" id="ARBA00004609"/>
    </source>
</evidence>
<feature type="transmembrane region" description="Helical" evidence="15">
    <location>
        <begin position="1023"/>
        <end position="1050"/>
    </location>
</feature>
<keyword evidence="7" id="KW-0677">Repeat</keyword>
<evidence type="ECO:0000256" key="14">
    <source>
        <dbReference type="ARBA" id="ARBA00073829"/>
    </source>
</evidence>
<dbReference type="PROSITE" id="PS00282">
    <property type="entry name" value="KAZAL_1"/>
    <property type="match status" value="1"/>
</dbReference>
<feature type="chain" id="PRO_5035454444" description="Reversion-inducing cysteine-rich protein with Kazal motifs" evidence="16">
    <location>
        <begin position="24"/>
        <end position="1058"/>
    </location>
</feature>
<dbReference type="EMBL" id="OV696695">
    <property type="protein sequence ID" value="CAH1238997.1"/>
    <property type="molecule type" value="Genomic_DNA"/>
</dbReference>
<dbReference type="InterPro" id="IPR055134">
    <property type="entry name" value="EGF2_RECK_dom"/>
</dbReference>
<dbReference type="GO" id="GO:0005886">
    <property type="term" value="C:plasma membrane"/>
    <property type="evidence" value="ECO:0007669"/>
    <property type="project" value="UniProtKB-SubCell"/>
</dbReference>
<comment type="subcellular location">
    <subcellularLocation>
        <location evidence="1">Cell membrane</location>
        <topology evidence="1">Lipid-anchor</topology>
        <topology evidence="1">GPI-anchor</topology>
    </subcellularLocation>
</comment>
<dbReference type="Pfam" id="PF22961">
    <property type="entry name" value="RECK-like_N"/>
    <property type="match status" value="1"/>
</dbReference>
<dbReference type="AlphaFoldDB" id="A0A8J9W3J8"/>
<dbReference type="PANTHER" id="PTHR13487:SF3">
    <property type="entry name" value="REVERSION-INDUCING CYSTEINE-RICH PROTEIN WITH KAZAL MOTIFS"/>
    <property type="match status" value="1"/>
</dbReference>
<keyword evidence="12" id="KW-0449">Lipoprotein</keyword>
<comment type="similarity">
    <text evidence="13">Belongs to the RECK family.</text>
</comment>
<sequence>MAFSRDMIVLTFSVIVVSVLTSAQDTYRCCYQAREYPSCRAACEQMAAEIDHDTRIQHVMTLPRYCRSELVGFWQCVNTSVLGEPESGGEWVGHACCDLTVSDLCKTACLEASTSSDISAISCRRDLEPALHSCIERNEMGERCCGTSASTECEEACSTVFQTDSTPTRQQRQAIQDHCMLDNQQVIQCVDNYTTSRPANNPARVSLHCCDQSNDEQCQDRCRRVLVTLTSEQEIVDGLIEGCGDPLPQDPLWQCFLSASANNGHDTEEVIPVTGLDGAKLQCCSKAATSRCRDLCVKLYSTTWATSSSWNQFYADCQYHPSEEVLMQCIADVQEPCQLGCSELNYCTNFNNRPTELFRSCASRSDEDAEQYMSDWQGGIINMPVMSIPVRDVQECEPDMWKAIACTLQIKPCHSQSHGNRICKADCVNILTRCGDQARFPMGTTVDSLCNALSPQDEDDHCITLAPYLVPSQHLSRLDEVTNPCNPSPCMESVCHVNRGRENCTGSSCPQHICKQGCPMGEASDYVVAAGAVVRVPVASGDPGCYRVCRCADDRRLGDCTTLSCIPMDTCLVGGQIKDHGTSFELDCNICACFAGELTCTKRPCLSLGSSDEERRRYTGLPCNCADQFVPVCAHNGRTYPSACLARCAGLLDHQFEFGTCSSLHPCQPDPCPASKRCIPRPKVCLNGLDQEHCQQYQCVPRSCEGEEEDPVCDADGVQHPNYCQLLAAGKLLGYHAPCRCSLCHQEPCKVSPVCGHNGETYESNCAAHAARVSIDYEGPCLAVGLRPGQGQYPECSTVSCPDSNLCEGIIPPGACCPVCGGVLAMLYSGWWSVGHAVQWLVECWPCCTVVGGVLAMLYSGWRSVGHAVQWLAECWPCCTVVGGVLAMLYSGWWSVGHAVQWLVHSSDLCLLYPTGGVLAMLYSGWYVDLVSRQASIGPITVTQVIQQLRNHVSVPQCDVFGYLSIEGDIIAIVMPVTPNTTPLQVEACNQEAQKVAALINSGSPVIVSHVPLSFLTTASLHLAAVTMVSAGTAAVPSLPALLLCLGIALHRLLFHAS</sequence>
<accession>A0A8J9W3J8</accession>
<dbReference type="PANTHER" id="PTHR13487">
    <property type="entry name" value="SERINE PROTEASE INHIBITOR"/>
    <property type="match status" value="1"/>
</dbReference>
<proteinExistence type="inferred from homology"/>
<dbReference type="GO" id="GO:0004867">
    <property type="term" value="F:serine-type endopeptidase inhibitor activity"/>
    <property type="evidence" value="ECO:0007669"/>
    <property type="project" value="UniProtKB-KW"/>
</dbReference>
<dbReference type="Proteomes" id="UP000838412">
    <property type="component" value="Chromosome 10"/>
</dbReference>
<dbReference type="PROSITE" id="PS51465">
    <property type="entry name" value="KAZAL_2"/>
    <property type="match status" value="2"/>
</dbReference>
<evidence type="ECO:0000256" key="12">
    <source>
        <dbReference type="ARBA" id="ARBA00023288"/>
    </source>
</evidence>
<reference evidence="18" key="1">
    <citation type="submission" date="2022-01" db="EMBL/GenBank/DDBJ databases">
        <authorList>
            <person name="Braso-Vives M."/>
        </authorList>
    </citation>
    <scope>NUCLEOTIDE SEQUENCE</scope>
</reference>
<dbReference type="SMART" id="SM00280">
    <property type="entry name" value="KAZAL"/>
    <property type="match status" value="3"/>
</dbReference>
<dbReference type="FunFam" id="3.30.60.30:FF:000011">
    <property type="entry name" value="reversion-inducing cysteine-rich protein with Kazal motifs isoform X1"/>
    <property type="match status" value="1"/>
</dbReference>
<keyword evidence="8" id="KW-0722">Serine protease inhibitor</keyword>
<feature type="transmembrane region" description="Helical" evidence="15">
    <location>
        <begin position="868"/>
        <end position="890"/>
    </location>
</feature>
<keyword evidence="4" id="KW-0879">Wnt signaling pathway</keyword>
<keyword evidence="2" id="KW-1003">Cell membrane</keyword>